<dbReference type="PANTHER" id="PTHR13091">
    <property type="entry name" value="AMPLIFIED IN BREAST CANCER 2-RELATED"/>
    <property type="match status" value="1"/>
</dbReference>
<dbReference type="GO" id="GO:0000184">
    <property type="term" value="P:nuclear-transcribed mRNA catabolic process, nonsense-mediated decay"/>
    <property type="evidence" value="ECO:0007669"/>
    <property type="project" value="UniProtKB-UniRule"/>
</dbReference>
<dbReference type="PANTHER" id="PTHR13091:SF0">
    <property type="entry name" value="NONSENSE-MEDIATED MRNA DECAY FACTOR SMG8"/>
    <property type="match status" value="1"/>
</dbReference>
<evidence type="ECO:0000256" key="2">
    <source>
        <dbReference type="ARBA" id="ARBA00023161"/>
    </source>
</evidence>
<evidence type="ECO:0000256" key="5">
    <source>
        <dbReference type="SAM" id="MobiDB-lite"/>
    </source>
</evidence>
<dbReference type="Proteomes" id="UP000747542">
    <property type="component" value="Unassembled WGS sequence"/>
</dbReference>
<evidence type="ECO:0000313" key="7">
    <source>
        <dbReference type="Proteomes" id="UP000747542"/>
    </source>
</evidence>
<accession>A0A8J5JQS7</accession>
<name>A0A8J5JQS7_HOMAM</name>
<keyword evidence="2 4" id="KW-0866">Nonsense-mediated mRNA decay</keyword>
<evidence type="ECO:0000256" key="1">
    <source>
        <dbReference type="ARBA" id="ARBA00006443"/>
    </source>
</evidence>
<feature type="region of interest" description="Disordered" evidence="5">
    <location>
        <begin position="642"/>
        <end position="678"/>
    </location>
</feature>
<gene>
    <name evidence="6" type="primary">Smg8-L</name>
    <name evidence="6" type="ORF">Hamer_G019154</name>
</gene>
<dbReference type="AlphaFoldDB" id="A0A8J5JQS7"/>
<comment type="caution">
    <text evidence="6">The sequence shown here is derived from an EMBL/GenBank/DDBJ whole genome shotgun (WGS) entry which is preliminary data.</text>
</comment>
<dbReference type="Pfam" id="PF10220">
    <property type="entry name" value="Smg8_Smg9"/>
    <property type="match status" value="2"/>
</dbReference>
<keyword evidence="7" id="KW-1185">Reference proteome</keyword>
<evidence type="ECO:0000256" key="4">
    <source>
        <dbReference type="RuleBase" id="RU367133"/>
    </source>
</evidence>
<protein>
    <recommendedName>
        <fullName evidence="3 4">Nonsense-mediated mRNA decay factor SMG8</fullName>
    </recommendedName>
</protein>
<reference evidence="6" key="1">
    <citation type="journal article" date="2021" name="Sci. Adv.">
        <title>The American lobster genome reveals insights on longevity, neural, and immune adaptations.</title>
        <authorList>
            <person name="Polinski J.M."/>
            <person name="Zimin A.V."/>
            <person name="Clark K.F."/>
            <person name="Kohn A.B."/>
            <person name="Sadowski N."/>
            <person name="Timp W."/>
            <person name="Ptitsyn A."/>
            <person name="Khanna P."/>
            <person name="Romanova D.Y."/>
            <person name="Williams P."/>
            <person name="Greenwood S.J."/>
            <person name="Moroz L.L."/>
            <person name="Walt D.R."/>
            <person name="Bodnar A.G."/>
        </authorList>
    </citation>
    <scope>NUCLEOTIDE SEQUENCE</scope>
    <source>
        <strain evidence="6">GMGI-L3</strain>
    </source>
</reference>
<dbReference type="EMBL" id="JAHLQT010037402">
    <property type="protein sequence ID" value="KAG7157524.1"/>
    <property type="molecule type" value="Genomic_DNA"/>
</dbReference>
<dbReference type="InterPro" id="IPR019354">
    <property type="entry name" value="SMG8-like"/>
</dbReference>
<proteinExistence type="inferred from homology"/>
<comment type="function">
    <text evidence="4">Involved in nonsense-mediated decay (NMD) of mRNAs containing premature stop codons.</text>
</comment>
<evidence type="ECO:0000313" key="6">
    <source>
        <dbReference type="EMBL" id="KAG7157524.1"/>
    </source>
</evidence>
<feature type="non-terminal residue" evidence="6">
    <location>
        <position position="1"/>
    </location>
</feature>
<comment type="similarity">
    <text evidence="1 4">Belongs to the SMG8 family.</text>
</comment>
<sequence>CLICSFCAIQHMCLTSATFISSGHLMQSAWKEVTVRCLCAAWRPLWPECVLQRDFEGFEELEEEADIHEIVSLGNSMGLEVDDDDVEELVEEHSKELREEEDKEESRIIPAKDLKDAFFCWSKLSKLAEDYHPDVGSVQKAISVFNDNVMNYFWKVQKSRWVERRISVCTPWPLYSLASPGLRSYGYDLDSRPANLCEMNKFGIKNLVFVSLKSENGKYYLHHFAHSQSFTGKQRAVVCLICSFCAIQHTCLTSSYILHLQDYDAIRSKAQNYLAEVLRQVPGISKDWVSFGRLCSPRVLFIFSSRLLPVQIKSQDNSSIQRTGQRTNRASPLRNLELALEDQIYRLLRKSRVITNISANSLFALPNNQAYVYIMEESQEEVPPSSLINNTLRKLCSVQGSYVQYLVICNTEEHSFNVFLQQHIDQALGKGFDDNVGRHSGPVFFQVPRASVWFDAVNRVYKFFMLDPSEKDTKAKQILGSLQILVETEVRFSDARCAKVLPLAISAYKDGLPPHYTHMHHQEKLELALSVLSAQARGPMYEEYVSQLEDACERIWQDGRMGCETLSLTGNTCKHPRHKIPNDPDDDSFCNCGRRQGQREDSFSVKTANHSFYQQLAEACCTRLESISFSTFKPSVTNAKAAKVDGSEDDEMEVDGSSAVSRDSREQLDSGTPHTPGLSLVGTGLSGSMNNATGTAAARMTGDQTHIGSQVVITLTKDDSKVIHKDRGIIRQASTTEYLPGMLHTASPPELLPRWSSWSLCCLGPSSLYSHNAENQKYSLSKMWRSSPRRGLDSEPCLKYLVPQSPVLHMPPLTSVEGATQIFRPEASRRALSPKSGESRQVAWISHKVQPYILSPRQCFHCQMYGHFRRTCRKLQLNVPVVRPMGVRNVRAWSAVFIIREAHPTSSSECDQFQLWREVLHIPTRDKVSFAEAGSVALKSLSSICDQPGFLPGTNFLLPWDVTVKIEDRDKWPAIADTLGKKALLPKNKKNRVGDIHEFTVKIFLGVEYECVRGHRFMMATPDRHLKASPSGLVKDNATKIANADMPLYFPCPCSRSGGGIVNGQLMRLHVVTPKAPVNVTLSPQVQPGPDPCPRYIPQPCSSLPVKLSASAYWVLRLPYVYVGDQGPHYPPDPRQPTPPSFARLHKGCYGISQKQRNSLDPLLMCETETSRSCESVLMDQVIVMKVTRVRKLQTIIFTGSCNQLSLVGYHFTCKFE</sequence>
<organism evidence="6 7">
    <name type="scientific">Homarus americanus</name>
    <name type="common">American lobster</name>
    <dbReference type="NCBI Taxonomy" id="6706"/>
    <lineage>
        <taxon>Eukaryota</taxon>
        <taxon>Metazoa</taxon>
        <taxon>Ecdysozoa</taxon>
        <taxon>Arthropoda</taxon>
        <taxon>Crustacea</taxon>
        <taxon>Multicrustacea</taxon>
        <taxon>Malacostraca</taxon>
        <taxon>Eumalacostraca</taxon>
        <taxon>Eucarida</taxon>
        <taxon>Decapoda</taxon>
        <taxon>Pleocyemata</taxon>
        <taxon>Astacidea</taxon>
        <taxon>Nephropoidea</taxon>
        <taxon>Nephropidae</taxon>
        <taxon>Homarus</taxon>
    </lineage>
</organism>
<evidence type="ECO:0000256" key="3">
    <source>
        <dbReference type="ARBA" id="ARBA00029509"/>
    </source>
</evidence>